<sequence>MGRRPVDEEAKLSVRVPRGQQGFWDIMRELRRFRLADVDQRCNVHRETIRGYLKGLERAGFVEPVGKDGDHTVYELRRDQPDAPSVRRDGTLRKPALGQEQMWRVMKMAGAGGFSADDLAVTASTEEDPVAVETARRYLRALHRAGYLAVVTPGKTTGGRTVYRLLPNMRTGPLAPQIQRIKAVWDPNLRRHVGTAEVEGGAS</sequence>
<evidence type="ECO:0000313" key="1">
    <source>
        <dbReference type="EMBL" id="SOE00612.1"/>
    </source>
</evidence>
<dbReference type="AlphaFoldDB" id="A0A286GYQ8"/>
<proteinExistence type="predicted"/>
<dbReference type="SUPFAM" id="SSF46785">
    <property type="entry name" value="Winged helix' DNA-binding domain"/>
    <property type="match status" value="1"/>
</dbReference>
<keyword evidence="2" id="KW-1185">Reference proteome</keyword>
<dbReference type="Proteomes" id="UP000219621">
    <property type="component" value="Unassembled WGS sequence"/>
</dbReference>
<dbReference type="OrthoDB" id="8080957at2"/>
<dbReference type="RefSeq" id="WP_097281293.1">
    <property type="nucleotide sequence ID" value="NZ_OCNJ01000013.1"/>
</dbReference>
<name>A0A286GYQ8_9PROT</name>
<evidence type="ECO:0000313" key="2">
    <source>
        <dbReference type="Proteomes" id="UP000219621"/>
    </source>
</evidence>
<accession>A0A286GYQ8</accession>
<protein>
    <submittedName>
        <fullName evidence="1">Uncharacterized protein</fullName>
    </submittedName>
</protein>
<gene>
    <name evidence="1" type="ORF">SAMN05421508_11363</name>
</gene>
<reference evidence="1 2" key="1">
    <citation type="submission" date="2017-09" db="EMBL/GenBank/DDBJ databases">
        <authorList>
            <person name="Ehlers B."/>
            <person name="Leendertz F.H."/>
        </authorList>
    </citation>
    <scope>NUCLEOTIDE SEQUENCE [LARGE SCALE GENOMIC DNA]</scope>
    <source>
        <strain evidence="1 2">USBA 140</strain>
    </source>
</reference>
<dbReference type="InterPro" id="IPR036390">
    <property type="entry name" value="WH_DNA-bd_sf"/>
</dbReference>
<dbReference type="EMBL" id="OCNJ01000013">
    <property type="protein sequence ID" value="SOE00612.1"/>
    <property type="molecule type" value="Genomic_DNA"/>
</dbReference>
<organism evidence="1 2">
    <name type="scientific">Caenispirillum bisanense</name>
    <dbReference type="NCBI Taxonomy" id="414052"/>
    <lineage>
        <taxon>Bacteria</taxon>
        <taxon>Pseudomonadati</taxon>
        <taxon>Pseudomonadota</taxon>
        <taxon>Alphaproteobacteria</taxon>
        <taxon>Rhodospirillales</taxon>
        <taxon>Novispirillaceae</taxon>
        <taxon>Caenispirillum</taxon>
    </lineage>
</organism>